<feature type="domain" description="Flavin reductase like" evidence="2">
    <location>
        <begin position="251"/>
        <end position="373"/>
    </location>
</feature>
<dbReference type="Pfam" id="PF14730">
    <property type="entry name" value="DUF4468"/>
    <property type="match status" value="1"/>
</dbReference>
<dbReference type="Gene3D" id="3.30.530.80">
    <property type="match status" value="1"/>
</dbReference>
<dbReference type="AlphaFoldDB" id="A0A840CSZ1"/>
<dbReference type="GO" id="GO:0016646">
    <property type="term" value="F:oxidoreductase activity, acting on the CH-NH group of donors, NAD or NADP as acceptor"/>
    <property type="evidence" value="ECO:0007669"/>
    <property type="project" value="UniProtKB-ARBA"/>
</dbReference>
<proteinExistence type="predicted"/>
<comment type="caution">
    <text evidence="4">The sequence shown here is derived from an EMBL/GenBank/DDBJ whole genome shotgun (WGS) entry which is preliminary data.</text>
</comment>
<dbReference type="RefSeq" id="WP_183308650.1">
    <property type="nucleotide sequence ID" value="NZ_JACIEP010000017.1"/>
</dbReference>
<keyword evidence="1" id="KW-0732">Signal</keyword>
<accession>A0A840CSZ1</accession>
<evidence type="ECO:0000259" key="3">
    <source>
        <dbReference type="Pfam" id="PF14730"/>
    </source>
</evidence>
<feature type="chain" id="PRO_5032645233" evidence="1">
    <location>
        <begin position="20"/>
        <end position="375"/>
    </location>
</feature>
<dbReference type="SUPFAM" id="SSF50475">
    <property type="entry name" value="FMN-binding split barrel"/>
    <property type="match status" value="1"/>
</dbReference>
<dbReference type="InterPro" id="IPR027823">
    <property type="entry name" value="DUF4468"/>
</dbReference>
<dbReference type="InterPro" id="IPR012349">
    <property type="entry name" value="Split_barrel_FMN-bd"/>
</dbReference>
<dbReference type="GO" id="GO:0010181">
    <property type="term" value="F:FMN binding"/>
    <property type="evidence" value="ECO:0007669"/>
    <property type="project" value="InterPro"/>
</dbReference>
<name>A0A840CSZ1_9BACT</name>
<dbReference type="Proteomes" id="UP000555103">
    <property type="component" value="Unassembled WGS sequence"/>
</dbReference>
<feature type="signal peptide" evidence="1">
    <location>
        <begin position="1"/>
        <end position="19"/>
    </location>
</feature>
<evidence type="ECO:0000313" key="4">
    <source>
        <dbReference type="EMBL" id="MBB4037809.1"/>
    </source>
</evidence>
<dbReference type="Gene3D" id="2.30.110.10">
    <property type="entry name" value="Electron Transport, Fmn-binding Protein, Chain A"/>
    <property type="match status" value="1"/>
</dbReference>
<organism evidence="4 5">
    <name type="scientific">Dysgonomonas hofstadii</name>
    <dbReference type="NCBI Taxonomy" id="637886"/>
    <lineage>
        <taxon>Bacteria</taxon>
        <taxon>Pseudomonadati</taxon>
        <taxon>Bacteroidota</taxon>
        <taxon>Bacteroidia</taxon>
        <taxon>Bacteroidales</taxon>
        <taxon>Dysgonomonadaceae</taxon>
        <taxon>Dysgonomonas</taxon>
    </lineage>
</organism>
<protein>
    <submittedName>
        <fullName evidence="4">Flavin reductase (DIM6/NTAB) family NADH-FMN oxidoreductase RutF</fullName>
    </submittedName>
</protein>
<gene>
    <name evidence="4" type="ORF">GGR21_003730</name>
</gene>
<dbReference type="CDD" id="cd12190">
    <property type="entry name" value="Bacova_04320_like"/>
    <property type="match status" value="1"/>
</dbReference>
<dbReference type="InterPro" id="IPR002563">
    <property type="entry name" value="Flavin_Rdtase-like_dom"/>
</dbReference>
<dbReference type="Pfam" id="PF01613">
    <property type="entry name" value="Flavin_Reduct"/>
    <property type="match status" value="1"/>
</dbReference>
<evidence type="ECO:0000259" key="2">
    <source>
        <dbReference type="Pfam" id="PF01613"/>
    </source>
</evidence>
<dbReference type="EMBL" id="JACIEP010000017">
    <property type="protein sequence ID" value="MBB4037809.1"/>
    <property type="molecule type" value="Genomic_DNA"/>
</dbReference>
<reference evidence="4 5" key="1">
    <citation type="submission" date="2020-08" db="EMBL/GenBank/DDBJ databases">
        <title>Genomic Encyclopedia of Type Strains, Phase IV (KMG-IV): sequencing the most valuable type-strain genomes for metagenomic binning, comparative biology and taxonomic classification.</title>
        <authorList>
            <person name="Goeker M."/>
        </authorList>
    </citation>
    <scope>NUCLEOTIDE SEQUENCE [LARGE SCALE GENOMIC DNA]</scope>
    <source>
        <strain evidence="4 5">DSM 104969</strain>
    </source>
</reference>
<evidence type="ECO:0000256" key="1">
    <source>
        <dbReference type="SAM" id="SignalP"/>
    </source>
</evidence>
<evidence type="ECO:0000313" key="5">
    <source>
        <dbReference type="Proteomes" id="UP000555103"/>
    </source>
</evidence>
<keyword evidence="5" id="KW-1185">Reference proteome</keyword>
<sequence>MNKYLLISLCAFISLFANAQDNSKYLQGAVPEVDGKVIFTKSITVNNTISEKDLFDAMNKWAEDNYNTSDQELTNRVLLSDWEDRDIACWGEEYLTFRRSLLILDRAKMSYQLIISIAPNKCDLTVRNIRYEYSDYKTPVSAEELISDRIALNKKGDKLNRYYDKFRTHTIDSINNIFNSVDLYLNGKITTGIAAPVVNQGVGIPVTSQPVQTQQQQTVVEQVPVVATAMAGFKNVSADKIPASILNKQSLIVTGTASQPSAIPAIWAGTTTLLDKLMGLSTITHSAEVIDNAQTYTISFYTEIYSDAITEFETKGNAQDKIKKAGLTPITTPSGAPAFSEAWMIIECKKAGTMPSAGTSGDKTYLGEILNVWIK</sequence>
<feature type="domain" description="DUF4468" evidence="3">
    <location>
        <begin position="39"/>
        <end position="131"/>
    </location>
</feature>